<dbReference type="InterPro" id="IPR036188">
    <property type="entry name" value="FAD/NAD-bd_sf"/>
</dbReference>
<dbReference type="Pfam" id="PF13450">
    <property type="entry name" value="NAD_binding_8"/>
    <property type="match status" value="1"/>
</dbReference>
<comment type="similarity">
    <text evidence="2 8 9">Belongs to the FMO family.</text>
</comment>
<evidence type="ECO:0000256" key="9">
    <source>
        <dbReference type="RuleBase" id="RU361177"/>
    </source>
</evidence>
<dbReference type="InterPro" id="IPR020946">
    <property type="entry name" value="Flavin_mOase-like"/>
</dbReference>
<evidence type="ECO:0000256" key="8">
    <source>
        <dbReference type="PIRNR" id="PIRNR000332"/>
    </source>
</evidence>
<accession>A0A8K0EP62</accession>
<name>A0A8K0EP62_BRALA</name>
<evidence type="ECO:0000256" key="10">
    <source>
        <dbReference type="SAM" id="MobiDB-lite"/>
    </source>
</evidence>
<comment type="subcellular location">
    <subcellularLocation>
        <location evidence="8">Endoplasmic reticulum membrane</location>
    </subcellularLocation>
</comment>
<dbReference type="FunFam" id="3.50.50.60:FF:000138">
    <property type="entry name" value="Flavin-containing monooxygenase"/>
    <property type="match status" value="1"/>
</dbReference>
<evidence type="ECO:0000256" key="7">
    <source>
        <dbReference type="ARBA" id="ARBA00023033"/>
    </source>
</evidence>
<protein>
    <recommendedName>
        <fullName evidence="9">Flavin-containing monooxygenase</fullName>
        <ecNumber evidence="9">1.-.-.-</ecNumber>
    </recommendedName>
</protein>
<proteinExistence type="inferred from homology"/>
<reference evidence="11" key="1">
    <citation type="submission" date="2022-01" db="EMBL/GenBank/DDBJ databases">
        <authorList>
            <person name="Braso-Vives M."/>
        </authorList>
    </citation>
    <scope>NUCLEOTIDE SEQUENCE</scope>
</reference>
<dbReference type="Pfam" id="PF00743">
    <property type="entry name" value="FMO-like"/>
    <property type="match status" value="2"/>
</dbReference>
<dbReference type="Gene3D" id="3.50.50.60">
    <property type="entry name" value="FAD/NAD(P)-binding domain"/>
    <property type="match status" value="4"/>
</dbReference>
<keyword evidence="5 8" id="KW-0521">NADP</keyword>
<dbReference type="GO" id="GO:0005789">
    <property type="term" value="C:endoplasmic reticulum membrane"/>
    <property type="evidence" value="ECO:0007669"/>
    <property type="project" value="UniProtKB-SubCell"/>
</dbReference>
<dbReference type="GO" id="GO:0050660">
    <property type="term" value="F:flavin adenine dinucleotide binding"/>
    <property type="evidence" value="ECO:0007669"/>
    <property type="project" value="InterPro"/>
</dbReference>
<dbReference type="InterPro" id="IPR050346">
    <property type="entry name" value="FMO-like"/>
</dbReference>
<dbReference type="GO" id="GO:0004499">
    <property type="term" value="F:N,N-dimethylaniline monooxygenase activity"/>
    <property type="evidence" value="ECO:0007669"/>
    <property type="project" value="UniProtKB-UniRule"/>
</dbReference>
<keyword evidence="7 8" id="KW-0503">Monooxygenase</keyword>
<dbReference type="OrthoDB" id="66881at2759"/>
<keyword evidence="12" id="KW-1185">Reference proteome</keyword>
<keyword evidence="3 8" id="KW-0285">Flavoprotein</keyword>
<dbReference type="SUPFAM" id="SSF51905">
    <property type="entry name" value="FAD/NAD(P)-binding domain"/>
    <property type="match status" value="2"/>
</dbReference>
<dbReference type="GO" id="GO:0050661">
    <property type="term" value="F:NADP binding"/>
    <property type="evidence" value="ECO:0007669"/>
    <property type="project" value="InterPro"/>
</dbReference>
<dbReference type="PIRSF" id="PIRSF000332">
    <property type="entry name" value="FMO"/>
    <property type="match status" value="1"/>
</dbReference>
<dbReference type="PANTHER" id="PTHR23023">
    <property type="entry name" value="DIMETHYLANILINE MONOOXYGENASE"/>
    <property type="match status" value="1"/>
</dbReference>
<evidence type="ECO:0000313" key="11">
    <source>
        <dbReference type="EMBL" id="CAH1259248.1"/>
    </source>
</evidence>
<keyword evidence="8" id="KW-0256">Endoplasmic reticulum</keyword>
<organism evidence="11 12">
    <name type="scientific">Branchiostoma lanceolatum</name>
    <name type="common">Common lancelet</name>
    <name type="synonym">Amphioxus lanceolatum</name>
    <dbReference type="NCBI Taxonomy" id="7740"/>
    <lineage>
        <taxon>Eukaryota</taxon>
        <taxon>Metazoa</taxon>
        <taxon>Chordata</taxon>
        <taxon>Cephalochordata</taxon>
        <taxon>Leptocardii</taxon>
        <taxon>Amphioxiformes</taxon>
        <taxon>Branchiostomatidae</taxon>
        <taxon>Branchiostoma</taxon>
    </lineage>
</organism>
<comment type="cofactor">
    <cofactor evidence="1 8 9">
        <name>FAD</name>
        <dbReference type="ChEBI" id="CHEBI:57692"/>
    </cofactor>
</comment>
<keyword evidence="6 8" id="KW-0560">Oxidoreductase</keyword>
<dbReference type="AlphaFoldDB" id="A0A8K0EP62"/>
<evidence type="ECO:0000256" key="4">
    <source>
        <dbReference type="ARBA" id="ARBA00022827"/>
    </source>
</evidence>
<dbReference type="EMBL" id="OV696688">
    <property type="protein sequence ID" value="CAH1259248.1"/>
    <property type="molecule type" value="Genomic_DNA"/>
</dbReference>
<dbReference type="Proteomes" id="UP000838412">
    <property type="component" value="Chromosome 3"/>
</dbReference>
<evidence type="ECO:0000313" key="12">
    <source>
        <dbReference type="Proteomes" id="UP000838412"/>
    </source>
</evidence>
<feature type="region of interest" description="Disordered" evidence="10">
    <location>
        <begin position="87"/>
        <end position="119"/>
    </location>
</feature>
<evidence type="ECO:0000256" key="6">
    <source>
        <dbReference type="ARBA" id="ARBA00023002"/>
    </source>
</evidence>
<evidence type="ECO:0000256" key="2">
    <source>
        <dbReference type="ARBA" id="ARBA00009183"/>
    </source>
</evidence>
<dbReference type="EC" id="1.-.-.-" evidence="9"/>
<evidence type="ECO:0000256" key="3">
    <source>
        <dbReference type="ARBA" id="ARBA00022630"/>
    </source>
</evidence>
<sequence>MVLRVAVIGAGPAGLCAARFLSAEPDCYLPTVYEQTAAVGGTWVYTDRTGTDHCGIPVHSSMYKNLRDPTTASLVCEKHGLPFRTSQASSEHLTGTCRRPLSNGTDSPLEHPGTPAGQTNLPKEAMVFPDFPYDSSLPSYLPHKEVLRYLESYAEHFGLHKYIQFLTRVDTVKHVHVHGAVKWQVTSFKVTAPDSPSTEQFDAVMVCNGGYVVGHTCADARTTPDFMRYSVPYTPDIPGTDQFQGRTLHSHDYRVPEPFSGRRVLIIGALGSGIDICVEIAWVADRVVISHSNPPMMKILKLPPNVTQASRVESIVSPNTVRFQDGQEFHADDIVYCTGYRLSLPFLTPECGITLHQGRAYPLYKHVLNTNYPTMSFVGLPRNVTTFSLFQLQVKLALGVLDGSISLPSKAAMDQEIDKDFKTRLEKGLAPRRAHDIFPLYLSYITELAMVTCQPDPQGQTSMATDSVLHLFSDPQHFRNAEYKITGPGTWERIPHESENQQ</sequence>
<evidence type="ECO:0000256" key="1">
    <source>
        <dbReference type="ARBA" id="ARBA00001974"/>
    </source>
</evidence>
<keyword evidence="8" id="KW-0472">Membrane</keyword>
<keyword evidence="4 8" id="KW-0274">FAD</keyword>
<evidence type="ECO:0000256" key="5">
    <source>
        <dbReference type="ARBA" id="ARBA00022857"/>
    </source>
</evidence>
<dbReference type="InterPro" id="IPR000960">
    <property type="entry name" value="Flavin_mOase"/>
</dbReference>
<dbReference type="PRINTS" id="PR00419">
    <property type="entry name" value="ADXRDTASE"/>
</dbReference>
<gene>
    <name evidence="11" type="primary">FMO2</name>
    <name evidence="11" type="ORF">BLAG_LOCUS16604</name>
</gene>